<dbReference type="EMBL" id="JBBNGJ010000005">
    <property type="protein sequence ID" value="MEQ2592941.1"/>
    <property type="molecule type" value="Genomic_DNA"/>
</dbReference>
<dbReference type="RefSeq" id="WP_022216944.1">
    <property type="nucleotide sequence ID" value="NZ_JBBNGJ010000005.1"/>
</dbReference>
<dbReference type="Proteomes" id="UP001494672">
    <property type="component" value="Unassembled WGS sequence"/>
</dbReference>
<evidence type="ECO:0000256" key="1">
    <source>
        <dbReference type="SAM" id="MobiDB-lite"/>
    </source>
</evidence>
<keyword evidence="4" id="KW-1185">Reference proteome</keyword>
<keyword evidence="2" id="KW-0732">Signal</keyword>
<comment type="caution">
    <text evidence="3">The sequence shown here is derived from an EMBL/GenBank/DDBJ whole genome shotgun (WGS) entry which is preliminary data.</text>
</comment>
<evidence type="ECO:0000313" key="4">
    <source>
        <dbReference type="Proteomes" id="UP001494672"/>
    </source>
</evidence>
<proteinExistence type="predicted"/>
<evidence type="ECO:0008006" key="5">
    <source>
        <dbReference type="Google" id="ProtNLM"/>
    </source>
</evidence>
<reference evidence="3 4" key="1">
    <citation type="submission" date="2024-04" db="EMBL/GenBank/DDBJ databases">
        <title>Human intestinal bacterial collection.</title>
        <authorList>
            <person name="Pauvert C."/>
            <person name="Hitch T.C.A."/>
            <person name="Clavel T."/>
        </authorList>
    </citation>
    <scope>NUCLEOTIDE SEQUENCE [LARGE SCALE GENOMIC DNA]</scope>
    <source>
        <strain evidence="3 4">CLA-AA-H181</strain>
    </source>
</reference>
<organism evidence="3 4">
    <name type="scientific">Coprococcus aceti</name>
    <dbReference type="NCBI Taxonomy" id="2981786"/>
    <lineage>
        <taxon>Bacteria</taxon>
        <taxon>Bacillati</taxon>
        <taxon>Bacillota</taxon>
        <taxon>Clostridia</taxon>
        <taxon>Lachnospirales</taxon>
        <taxon>Lachnospiraceae</taxon>
        <taxon>Coprococcus</taxon>
    </lineage>
</organism>
<sequence>MKMNKIKKTLGILLMTCVLLFASITQSEAATATMTQAERKVYTKWLLNGITKTQYGTYYKSKTQGIMYNPEFYVYDINGDGHKDIIVTGRLGLRTMTYSEVYMHVNGKYKAIPVRGSLYGVSNAGIYTIEDDYSSAGAVRYHTLSTYKFSKHGKISQNYTFSKTTMYYDIDRNIRYKNGKVIENKCTSSTGKKISLTTFRKTRTQVNKKNVSKKMHPVSKSGIQKYLK</sequence>
<feature type="chain" id="PRO_5046003378" description="VCBS repeat-containing protein" evidence="2">
    <location>
        <begin position="30"/>
        <end position="228"/>
    </location>
</feature>
<feature type="region of interest" description="Disordered" evidence="1">
    <location>
        <begin position="207"/>
        <end position="228"/>
    </location>
</feature>
<gene>
    <name evidence="3" type="ORF">AAAU18_08495</name>
</gene>
<feature type="signal peptide" evidence="2">
    <location>
        <begin position="1"/>
        <end position="29"/>
    </location>
</feature>
<accession>A0ABV1I9P1</accession>
<protein>
    <recommendedName>
        <fullName evidence="5">VCBS repeat-containing protein</fullName>
    </recommendedName>
</protein>
<evidence type="ECO:0000313" key="3">
    <source>
        <dbReference type="EMBL" id="MEQ2592941.1"/>
    </source>
</evidence>
<dbReference type="InterPro" id="IPR028994">
    <property type="entry name" value="Integrin_alpha_N"/>
</dbReference>
<evidence type="ECO:0000256" key="2">
    <source>
        <dbReference type="SAM" id="SignalP"/>
    </source>
</evidence>
<name>A0ABV1I9P1_9FIRM</name>
<dbReference type="SUPFAM" id="SSF69318">
    <property type="entry name" value="Integrin alpha N-terminal domain"/>
    <property type="match status" value="1"/>
</dbReference>